<protein>
    <submittedName>
        <fullName evidence="2">Uncharacterized protein</fullName>
    </submittedName>
</protein>
<evidence type="ECO:0000256" key="1">
    <source>
        <dbReference type="SAM" id="MobiDB-lite"/>
    </source>
</evidence>
<feature type="compositionally biased region" description="Basic and acidic residues" evidence="1">
    <location>
        <begin position="12"/>
        <end position="22"/>
    </location>
</feature>
<evidence type="ECO:0000313" key="3">
    <source>
        <dbReference type="Proteomes" id="UP001159042"/>
    </source>
</evidence>
<sequence length="54" mass="6098">MASSQPSQGCSQEREKEPMKNSAEIKQKHIRILFDIFSLVCRWCFTGGGDDVHA</sequence>
<accession>A0AAV8VG96</accession>
<feature type="region of interest" description="Disordered" evidence="1">
    <location>
        <begin position="1"/>
        <end position="22"/>
    </location>
</feature>
<evidence type="ECO:0000313" key="2">
    <source>
        <dbReference type="EMBL" id="KAJ8913140.1"/>
    </source>
</evidence>
<feature type="compositionally biased region" description="Polar residues" evidence="1">
    <location>
        <begin position="1"/>
        <end position="11"/>
    </location>
</feature>
<comment type="caution">
    <text evidence="2">The sequence shown here is derived from an EMBL/GenBank/DDBJ whole genome shotgun (WGS) entry which is preliminary data.</text>
</comment>
<reference evidence="2 3" key="1">
    <citation type="journal article" date="2023" name="Insect Mol. Biol.">
        <title>Genome sequencing provides insights into the evolution of gene families encoding plant cell wall-degrading enzymes in longhorned beetles.</title>
        <authorList>
            <person name="Shin N.R."/>
            <person name="Okamura Y."/>
            <person name="Kirsch R."/>
            <person name="Pauchet Y."/>
        </authorList>
    </citation>
    <scope>NUCLEOTIDE SEQUENCE [LARGE SCALE GENOMIC DNA]</scope>
    <source>
        <strain evidence="2">EAD_L_NR</strain>
    </source>
</reference>
<keyword evidence="3" id="KW-1185">Reference proteome</keyword>
<dbReference type="EMBL" id="JANEYG010000101">
    <property type="protein sequence ID" value="KAJ8913140.1"/>
    <property type="molecule type" value="Genomic_DNA"/>
</dbReference>
<proteinExistence type="predicted"/>
<dbReference type="AlphaFoldDB" id="A0AAV8VG96"/>
<name>A0AAV8VG96_9CUCU</name>
<organism evidence="2 3">
    <name type="scientific">Exocentrus adspersus</name>
    <dbReference type="NCBI Taxonomy" id="1586481"/>
    <lineage>
        <taxon>Eukaryota</taxon>
        <taxon>Metazoa</taxon>
        <taxon>Ecdysozoa</taxon>
        <taxon>Arthropoda</taxon>
        <taxon>Hexapoda</taxon>
        <taxon>Insecta</taxon>
        <taxon>Pterygota</taxon>
        <taxon>Neoptera</taxon>
        <taxon>Endopterygota</taxon>
        <taxon>Coleoptera</taxon>
        <taxon>Polyphaga</taxon>
        <taxon>Cucujiformia</taxon>
        <taxon>Chrysomeloidea</taxon>
        <taxon>Cerambycidae</taxon>
        <taxon>Lamiinae</taxon>
        <taxon>Acanthocinini</taxon>
        <taxon>Exocentrus</taxon>
    </lineage>
</organism>
<dbReference type="Proteomes" id="UP001159042">
    <property type="component" value="Unassembled WGS sequence"/>
</dbReference>
<gene>
    <name evidence="2" type="ORF">NQ315_006058</name>
</gene>